<evidence type="ECO:0000256" key="3">
    <source>
        <dbReference type="ARBA" id="ARBA00022964"/>
    </source>
</evidence>
<dbReference type="AlphaFoldDB" id="A0A1E7FRG0"/>
<evidence type="ECO:0000256" key="5">
    <source>
        <dbReference type="ARBA" id="ARBA00023004"/>
    </source>
</evidence>
<proteinExistence type="predicted"/>
<dbReference type="KEGG" id="fcy:FRACYDRAFT_181419"/>
<accession>A0A1E7FRG0</accession>
<dbReference type="InterPro" id="IPR045054">
    <property type="entry name" value="P4HA-like"/>
</dbReference>
<evidence type="ECO:0000256" key="1">
    <source>
        <dbReference type="ARBA" id="ARBA00001961"/>
    </source>
</evidence>
<feature type="compositionally biased region" description="Polar residues" evidence="6">
    <location>
        <begin position="304"/>
        <end position="325"/>
    </location>
</feature>
<keyword evidence="9" id="KW-1185">Reference proteome</keyword>
<keyword evidence="5" id="KW-0408">Iron</keyword>
<dbReference type="Pfam" id="PF13640">
    <property type="entry name" value="2OG-FeII_Oxy_3"/>
    <property type="match status" value="1"/>
</dbReference>
<dbReference type="PANTHER" id="PTHR10869:SF226">
    <property type="entry name" value="PROLYL 4-HYDROXYLASE ALPHA SUBUNIT DOMAIN-CONTAINING PROTEIN"/>
    <property type="match status" value="1"/>
</dbReference>
<feature type="domain" description="Fe2OG dioxygenase" evidence="7">
    <location>
        <begin position="350"/>
        <end position="512"/>
    </location>
</feature>
<evidence type="ECO:0000313" key="9">
    <source>
        <dbReference type="Proteomes" id="UP000095751"/>
    </source>
</evidence>
<evidence type="ECO:0000313" key="8">
    <source>
        <dbReference type="EMBL" id="OEU20751.1"/>
    </source>
</evidence>
<evidence type="ECO:0000259" key="7">
    <source>
        <dbReference type="PROSITE" id="PS51471"/>
    </source>
</evidence>
<evidence type="ECO:0000256" key="4">
    <source>
        <dbReference type="ARBA" id="ARBA00023002"/>
    </source>
</evidence>
<evidence type="ECO:0000256" key="6">
    <source>
        <dbReference type="SAM" id="MobiDB-lite"/>
    </source>
</evidence>
<dbReference type="Gene3D" id="2.60.120.620">
    <property type="entry name" value="q2cbj1_9rhob like domain"/>
    <property type="match status" value="1"/>
</dbReference>
<reference evidence="8 9" key="1">
    <citation type="submission" date="2016-09" db="EMBL/GenBank/DDBJ databases">
        <title>Extensive genetic diversity and differential bi-allelic expression allows diatom success in the polar Southern Ocean.</title>
        <authorList>
            <consortium name="DOE Joint Genome Institute"/>
            <person name="Mock T."/>
            <person name="Otillar R.P."/>
            <person name="Strauss J."/>
            <person name="Dupont C."/>
            <person name="Frickenhaus S."/>
            <person name="Maumus F."/>
            <person name="Mcmullan M."/>
            <person name="Sanges R."/>
            <person name="Schmutz J."/>
            <person name="Toseland A."/>
            <person name="Valas R."/>
            <person name="Veluchamy A."/>
            <person name="Ward B.J."/>
            <person name="Allen A."/>
            <person name="Barry K."/>
            <person name="Falciatore A."/>
            <person name="Ferrante M."/>
            <person name="Fortunato A.E."/>
            <person name="Gloeckner G."/>
            <person name="Gruber A."/>
            <person name="Hipkin R."/>
            <person name="Janech M."/>
            <person name="Kroth P."/>
            <person name="Leese F."/>
            <person name="Lindquist E."/>
            <person name="Lyon B.R."/>
            <person name="Martin J."/>
            <person name="Mayer C."/>
            <person name="Parker M."/>
            <person name="Quesneville H."/>
            <person name="Raymond J."/>
            <person name="Uhlig C."/>
            <person name="Valentin K.U."/>
            <person name="Worden A.Z."/>
            <person name="Armbrust E.V."/>
            <person name="Bowler C."/>
            <person name="Green B."/>
            <person name="Moulton V."/>
            <person name="Van Oosterhout C."/>
            <person name="Grigoriev I."/>
        </authorList>
    </citation>
    <scope>NUCLEOTIDE SEQUENCE [LARGE SCALE GENOMIC DNA]</scope>
    <source>
        <strain evidence="8 9">CCMP1102</strain>
    </source>
</reference>
<dbReference type="InParanoid" id="A0A1E7FRG0"/>
<feature type="region of interest" description="Disordered" evidence="6">
    <location>
        <begin position="290"/>
        <end position="325"/>
    </location>
</feature>
<keyword evidence="2" id="KW-0479">Metal-binding</keyword>
<dbReference type="GO" id="GO:0005783">
    <property type="term" value="C:endoplasmic reticulum"/>
    <property type="evidence" value="ECO:0007669"/>
    <property type="project" value="TreeGrafter"/>
</dbReference>
<organism evidence="8 9">
    <name type="scientific">Fragilariopsis cylindrus CCMP1102</name>
    <dbReference type="NCBI Taxonomy" id="635003"/>
    <lineage>
        <taxon>Eukaryota</taxon>
        <taxon>Sar</taxon>
        <taxon>Stramenopiles</taxon>
        <taxon>Ochrophyta</taxon>
        <taxon>Bacillariophyta</taxon>
        <taxon>Bacillariophyceae</taxon>
        <taxon>Bacillariophycidae</taxon>
        <taxon>Bacillariales</taxon>
        <taxon>Bacillariaceae</taxon>
        <taxon>Fragilariopsis</taxon>
    </lineage>
</organism>
<feature type="compositionally biased region" description="Basic and acidic residues" evidence="6">
    <location>
        <begin position="290"/>
        <end position="299"/>
    </location>
</feature>
<evidence type="ECO:0000256" key="2">
    <source>
        <dbReference type="ARBA" id="ARBA00022723"/>
    </source>
</evidence>
<keyword evidence="4" id="KW-0560">Oxidoreductase</keyword>
<dbReference type="Proteomes" id="UP000095751">
    <property type="component" value="Unassembled WGS sequence"/>
</dbReference>
<comment type="cofactor">
    <cofactor evidence="1">
        <name>L-ascorbate</name>
        <dbReference type="ChEBI" id="CHEBI:38290"/>
    </cofactor>
</comment>
<gene>
    <name evidence="8" type="ORF">FRACYDRAFT_181419</name>
</gene>
<dbReference type="InterPro" id="IPR005123">
    <property type="entry name" value="Oxoglu/Fe-dep_dioxygenase_dom"/>
</dbReference>
<dbReference type="SMART" id="SM00702">
    <property type="entry name" value="P4Hc"/>
    <property type="match status" value="1"/>
</dbReference>
<keyword evidence="3" id="KW-0223">Dioxygenase</keyword>
<dbReference type="PANTHER" id="PTHR10869">
    <property type="entry name" value="PROLYL 4-HYDROXYLASE ALPHA SUBUNIT"/>
    <property type="match status" value="1"/>
</dbReference>
<dbReference type="PROSITE" id="PS51471">
    <property type="entry name" value="FE2OG_OXY"/>
    <property type="match status" value="1"/>
</dbReference>
<name>A0A1E7FRG0_9STRA</name>
<sequence>MIFYRSINTSNTGSGIFVESSTRDLLDNQDDIAAAPSHTPSCDDRFRSLLPAIGDVDSYKDVPLIILHRNGETTPCGNVQINTVLEELRLNYEVEGCPTEVDKYQFESLLTKTFHGVLTNPSNNCHSAEVYKDKSQGFLGFCDMGIDHTPILLDHNDLVPVKSGQSTSLPCHFHTREGLRVTQFQLLSKIMMFLDKDKKECQTDDESETQTCLSDKNYEEKSPAEIHLYAVPAGRVFMFAPSYVGEIFHLPHVPGALDKAIYLEVLSLSPRVFDVFNFFSRDESKEIVEKAQAEKSDSHRIKRSTTGASSHSVNSRRTSESGFDTSGKTAIKIKKRCFEALGYDEYIESHSDGLQILRYNVSKAYNSHLDFIEDNSGQLKHDYESSGTGGNRYATILLYMSDLGDDDGGETVFPQGMMPKIALEEEEAVSSNEAREQLRVSDRGSVLKSGSWEENLVVLCRTRLAIRPHSSRAVLFYSQHPNGEVDKSSLHGACPVLSNQKYAANLWVWNTPRSGFAGSPIKKKFQNENGGAVTAPTNMKISAEFENSGQDPTFAEAKLFYQDQFWGSLKPGDPVLGVNTFEGHVWNVKVNKKVVKTWVITEEDGPTQKFVI</sequence>
<dbReference type="GO" id="GO:0004656">
    <property type="term" value="F:procollagen-proline 4-dioxygenase activity"/>
    <property type="evidence" value="ECO:0007669"/>
    <property type="project" value="TreeGrafter"/>
</dbReference>
<dbReference type="InterPro" id="IPR044862">
    <property type="entry name" value="Pro_4_hyd_alph_FE2OG_OXY"/>
</dbReference>
<dbReference type="EMBL" id="KV784354">
    <property type="protein sequence ID" value="OEU20751.1"/>
    <property type="molecule type" value="Genomic_DNA"/>
</dbReference>
<dbReference type="OrthoDB" id="420380at2759"/>
<protein>
    <recommendedName>
        <fullName evidence="7">Fe2OG dioxygenase domain-containing protein</fullName>
    </recommendedName>
</protein>
<dbReference type="GO" id="GO:0005506">
    <property type="term" value="F:iron ion binding"/>
    <property type="evidence" value="ECO:0007669"/>
    <property type="project" value="InterPro"/>
</dbReference>
<dbReference type="GO" id="GO:0031418">
    <property type="term" value="F:L-ascorbic acid binding"/>
    <property type="evidence" value="ECO:0007669"/>
    <property type="project" value="InterPro"/>
</dbReference>
<dbReference type="InterPro" id="IPR006620">
    <property type="entry name" value="Pro_4_hyd_alph"/>
</dbReference>